<evidence type="ECO:0000313" key="9">
    <source>
        <dbReference type="EMBL" id="MBM9458671.1"/>
    </source>
</evidence>
<evidence type="ECO:0000256" key="5">
    <source>
        <dbReference type="ARBA" id="ARBA00022989"/>
    </source>
</evidence>
<feature type="domain" description="Sulfatase N-terminal" evidence="8">
    <location>
        <begin position="390"/>
        <end position="522"/>
    </location>
</feature>
<protein>
    <submittedName>
        <fullName evidence="9">Sulfatase-like hydrolase/transferase</fullName>
    </submittedName>
</protein>
<dbReference type="InterPro" id="IPR017850">
    <property type="entry name" value="Alkaline_phosphatase_core_sf"/>
</dbReference>
<comment type="subcellular location">
    <subcellularLocation>
        <location evidence="1">Cell membrane</location>
        <topology evidence="1">Multi-pass membrane protein</topology>
    </subcellularLocation>
</comment>
<dbReference type="CDD" id="cd16015">
    <property type="entry name" value="LTA_synthase"/>
    <property type="match status" value="1"/>
</dbReference>
<gene>
    <name evidence="9" type="ORF">JK386_02020</name>
</gene>
<sequence length="625" mass="66229">MRGKAGPRRRPQPVPLLFGLIFGKVELLRLLVFGTPEPQMVLADLAGVAVLVGVVALVARGAATSPALWALNVVLSVLLTTVYVYADRYQTLPTFTALREADGGDGVRGALGSLLDVRLLLLYADLVAAPFIGMRMHGDGWAPPRPWVGRARLRGVGAVAIAGVVVIGVALVSAAGIRNEQYRAEQVGVLGYQADALLRALKPRDDLDLAAAYDRVAKLKERDHVSVTDPGNAAGFGVAEGKNLLLVQMGALQQLVVGQWLDGQEITPHLNALVGSSHSFPRHVQQVGKGGSIDAQVIANTSLCPAGDVATPTAYGDRLLPGLPALLRERGYVAETFAVGREHSPAADDLLAGLGFTVTPPEQPRAPGPAGLSAFYEHTLQRLTEIAATGKPFYAHLVTDPEAAAAGDAEGTLLRLPARLAGTEAGAYLQAQRAADRALGTLVRGLKESGLWSDTVLVVYGDQGGLRDGAAADVRAWRTGYRSWHRFNTPLLIRVPGQGGARHEGVAGQLDILPTVANLLGVSLAKERFVVFGVDLLNTGEHTVALRFHAPTGTFLDDRVLFQPGRGFADGTVTGLDALDGEGEEERLDVADLDAEEVGDLEGEYRYALDLMDLCDTYVASLPRR</sequence>
<evidence type="ECO:0000259" key="8">
    <source>
        <dbReference type="Pfam" id="PF00884"/>
    </source>
</evidence>
<feature type="transmembrane region" description="Helical" evidence="7">
    <location>
        <begin position="40"/>
        <end position="59"/>
    </location>
</feature>
<keyword evidence="4 7" id="KW-0812">Transmembrane</keyword>
<keyword evidence="3" id="KW-1003">Cell membrane</keyword>
<organism evidence="9 10">
    <name type="scientific">Nocardioides faecalis</name>
    <dbReference type="NCBI Taxonomy" id="2803858"/>
    <lineage>
        <taxon>Bacteria</taxon>
        <taxon>Bacillati</taxon>
        <taxon>Actinomycetota</taxon>
        <taxon>Actinomycetes</taxon>
        <taxon>Propionibacteriales</taxon>
        <taxon>Nocardioidaceae</taxon>
        <taxon>Nocardioides</taxon>
    </lineage>
</organism>
<evidence type="ECO:0000256" key="7">
    <source>
        <dbReference type="SAM" id="Phobius"/>
    </source>
</evidence>
<dbReference type="GO" id="GO:0016787">
    <property type="term" value="F:hydrolase activity"/>
    <property type="evidence" value="ECO:0007669"/>
    <property type="project" value="UniProtKB-KW"/>
</dbReference>
<dbReference type="PANTHER" id="PTHR47371">
    <property type="entry name" value="LIPOTEICHOIC ACID SYNTHASE"/>
    <property type="match status" value="1"/>
</dbReference>
<dbReference type="Gene3D" id="3.30.1120.170">
    <property type="match status" value="1"/>
</dbReference>
<dbReference type="Pfam" id="PF00884">
    <property type="entry name" value="Sulfatase"/>
    <property type="match status" value="1"/>
</dbReference>
<accession>A0A938XYS7</accession>
<keyword evidence="5 7" id="KW-1133">Transmembrane helix</keyword>
<evidence type="ECO:0000256" key="2">
    <source>
        <dbReference type="ARBA" id="ARBA00004936"/>
    </source>
</evidence>
<dbReference type="PANTHER" id="PTHR47371:SF3">
    <property type="entry name" value="PHOSPHOGLYCEROL TRANSFERASE I"/>
    <property type="match status" value="1"/>
</dbReference>
<dbReference type="RefSeq" id="WP_205289951.1">
    <property type="nucleotide sequence ID" value="NZ_CP074406.1"/>
</dbReference>
<comment type="caution">
    <text evidence="9">The sequence shown here is derived from an EMBL/GenBank/DDBJ whole genome shotgun (WGS) entry which is preliminary data.</text>
</comment>
<dbReference type="InterPro" id="IPR000917">
    <property type="entry name" value="Sulfatase_N"/>
</dbReference>
<dbReference type="AlphaFoldDB" id="A0A938XYS7"/>
<evidence type="ECO:0000256" key="1">
    <source>
        <dbReference type="ARBA" id="ARBA00004651"/>
    </source>
</evidence>
<keyword evidence="10" id="KW-1185">Reference proteome</keyword>
<evidence type="ECO:0000256" key="6">
    <source>
        <dbReference type="ARBA" id="ARBA00023136"/>
    </source>
</evidence>
<name>A0A938XYS7_9ACTN</name>
<evidence type="ECO:0000313" key="10">
    <source>
        <dbReference type="Proteomes" id="UP000663791"/>
    </source>
</evidence>
<dbReference type="GO" id="GO:0005886">
    <property type="term" value="C:plasma membrane"/>
    <property type="evidence" value="ECO:0007669"/>
    <property type="project" value="UniProtKB-SubCell"/>
</dbReference>
<keyword evidence="9" id="KW-0378">Hydrolase</keyword>
<comment type="pathway">
    <text evidence="2">Cell wall biogenesis; lipoteichoic acid biosynthesis.</text>
</comment>
<dbReference type="EMBL" id="JAERTX010000001">
    <property type="protein sequence ID" value="MBM9458671.1"/>
    <property type="molecule type" value="Genomic_DNA"/>
</dbReference>
<keyword evidence="6 7" id="KW-0472">Membrane</keyword>
<proteinExistence type="predicted"/>
<dbReference type="InterPro" id="IPR050448">
    <property type="entry name" value="OpgB/LTA_synthase_biosynth"/>
</dbReference>
<dbReference type="SUPFAM" id="SSF53649">
    <property type="entry name" value="Alkaline phosphatase-like"/>
    <property type="match status" value="1"/>
</dbReference>
<evidence type="ECO:0000256" key="3">
    <source>
        <dbReference type="ARBA" id="ARBA00022475"/>
    </source>
</evidence>
<reference evidence="9" key="1">
    <citation type="submission" date="2021-01" db="EMBL/GenBank/DDBJ databases">
        <title>Novel species in genus Nocardioides.</title>
        <authorList>
            <person name="Zhang G."/>
        </authorList>
    </citation>
    <scope>NUCLEOTIDE SEQUENCE</scope>
    <source>
        <strain evidence="9">Zg-536</strain>
    </source>
</reference>
<dbReference type="Proteomes" id="UP000663791">
    <property type="component" value="Unassembled WGS sequence"/>
</dbReference>
<feature type="transmembrane region" description="Helical" evidence="7">
    <location>
        <begin position="155"/>
        <end position="177"/>
    </location>
</feature>
<evidence type="ECO:0000256" key="4">
    <source>
        <dbReference type="ARBA" id="ARBA00022692"/>
    </source>
</evidence>
<feature type="transmembrane region" description="Helical" evidence="7">
    <location>
        <begin position="66"/>
        <end position="86"/>
    </location>
</feature>
<dbReference type="Gene3D" id="3.40.720.10">
    <property type="entry name" value="Alkaline Phosphatase, subunit A"/>
    <property type="match status" value="1"/>
</dbReference>